<feature type="region of interest" description="Disordered" evidence="1">
    <location>
        <begin position="82"/>
        <end position="113"/>
    </location>
</feature>
<dbReference type="Proteomes" id="UP000199005">
    <property type="component" value="Unassembled WGS sequence"/>
</dbReference>
<name>A0A1H6Y242_9GAMM</name>
<protein>
    <submittedName>
        <fullName evidence="2">Uncharacterized protein</fullName>
    </submittedName>
</protein>
<proteinExistence type="predicted"/>
<dbReference type="STRING" id="170623.SAMN04244579_03952"/>
<dbReference type="RefSeq" id="WP_254789251.1">
    <property type="nucleotide sequence ID" value="NZ_FNYO01000073.1"/>
</dbReference>
<dbReference type="AlphaFoldDB" id="A0A1H6Y242"/>
<sequence>MKPIDCDKPETMLTVAPGAEAGVPIDAINAACTREDAVLQLLQANLEGSDVRCSDSVILAALWDVQGTLGLIKTLAQHGYASTHQAARPKAPRANAEPNWLGEAPAASVRAGR</sequence>
<evidence type="ECO:0000313" key="3">
    <source>
        <dbReference type="Proteomes" id="UP000199005"/>
    </source>
</evidence>
<evidence type="ECO:0000313" key="2">
    <source>
        <dbReference type="EMBL" id="SEJ33097.1"/>
    </source>
</evidence>
<organism evidence="2 3">
    <name type="scientific">Azotobacter beijerinckii</name>
    <dbReference type="NCBI Taxonomy" id="170623"/>
    <lineage>
        <taxon>Bacteria</taxon>
        <taxon>Pseudomonadati</taxon>
        <taxon>Pseudomonadota</taxon>
        <taxon>Gammaproteobacteria</taxon>
        <taxon>Pseudomonadales</taxon>
        <taxon>Pseudomonadaceae</taxon>
        <taxon>Azotobacter</taxon>
    </lineage>
</organism>
<gene>
    <name evidence="2" type="ORF">SAMN04244579_03952</name>
</gene>
<reference evidence="2 3" key="1">
    <citation type="submission" date="2016-10" db="EMBL/GenBank/DDBJ databases">
        <authorList>
            <person name="de Groot N.N."/>
        </authorList>
    </citation>
    <scope>NUCLEOTIDE SEQUENCE [LARGE SCALE GENOMIC DNA]</scope>
    <source>
        <strain evidence="2 3">DSM 1041</strain>
    </source>
</reference>
<accession>A0A1H6Y242</accession>
<evidence type="ECO:0000256" key="1">
    <source>
        <dbReference type="SAM" id="MobiDB-lite"/>
    </source>
</evidence>
<dbReference type="EMBL" id="FNYO01000073">
    <property type="protein sequence ID" value="SEJ33097.1"/>
    <property type="molecule type" value="Genomic_DNA"/>
</dbReference>